<dbReference type="Gene3D" id="3.40.1170.60">
    <property type="match status" value="1"/>
</dbReference>
<keyword evidence="3 16" id="KW-0515">Mutator protein</keyword>
<evidence type="ECO:0000256" key="4">
    <source>
        <dbReference type="ARBA" id="ARBA00022490"/>
    </source>
</evidence>
<keyword evidence="8 16" id="KW-0479">Metal-binding</keyword>
<keyword evidence="5 16" id="KW-0808">Transferase</keyword>
<evidence type="ECO:0000256" key="2">
    <source>
        <dbReference type="ARBA" id="ARBA00010945"/>
    </source>
</evidence>
<dbReference type="InterPro" id="IPR001126">
    <property type="entry name" value="UmuC"/>
</dbReference>
<comment type="catalytic activity">
    <reaction evidence="15 16">
        <text>DNA(n) + a 2'-deoxyribonucleoside 5'-triphosphate = DNA(n+1) + diphosphate</text>
        <dbReference type="Rhea" id="RHEA:22508"/>
        <dbReference type="Rhea" id="RHEA-COMP:17339"/>
        <dbReference type="Rhea" id="RHEA-COMP:17340"/>
        <dbReference type="ChEBI" id="CHEBI:33019"/>
        <dbReference type="ChEBI" id="CHEBI:61560"/>
        <dbReference type="ChEBI" id="CHEBI:173112"/>
        <dbReference type="EC" id="2.7.7.7"/>
    </reaction>
</comment>
<comment type="cofactor">
    <cofactor evidence="16">
        <name>Mg(2+)</name>
        <dbReference type="ChEBI" id="CHEBI:18420"/>
    </cofactor>
    <text evidence="16">Binds 2 magnesium ions per subunit.</text>
</comment>
<dbReference type="Gene3D" id="3.30.1490.100">
    <property type="entry name" value="DNA polymerase, Y-family, little finger domain"/>
    <property type="match status" value="1"/>
</dbReference>
<feature type="binding site" evidence="16">
    <location>
        <position position="121"/>
    </location>
    <ligand>
        <name>Mg(2+)</name>
        <dbReference type="ChEBI" id="CHEBI:18420"/>
    </ligand>
</feature>
<evidence type="ECO:0000256" key="12">
    <source>
        <dbReference type="ARBA" id="ARBA00023125"/>
    </source>
</evidence>
<proteinExistence type="inferred from homology"/>
<feature type="active site" evidence="16">
    <location>
        <position position="122"/>
    </location>
</feature>
<dbReference type="RefSeq" id="WP_415686558.1">
    <property type="nucleotide sequence ID" value="NZ_JBLLPI010000002.1"/>
</dbReference>
<comment type="similarity">
    <text evidence="2 16">Belongs to the DNA polymerase type-Y family.</text>
</comment>
<feature type="site" description="Substrate discrimination" evidence="16">
    <location>
        <position position="32"/>
    </location>
</feature>
<dbReference type="GO" id="GO:0000287">
    <property type="term" value="F:magnesium ion binding"/>
    <property type="evidence" value="ECO:0007669"/>
    <property type="project" value="UniProtKB-UniRule"/>
</dbReference>
<reference evidence="18 19" key="1">
    <citation type="submission" date="2017-07" db="EMBL/GenBank/DDBJ databases">
        <title>A comparative genomics approach to explaining the enigmatic role of Gardnerella vaginalis in the vaginal microbiome.</title>
        <authorList>
            <person name="Vancuren S.J."/>
            <person name="Hill J.E."/>
        </authorList>
    </citation>
    <scope>NUCLEOTIDE SEQUENCE [LARGE SCALE GENOMIC DNA]</scope>
    <source>
        <strain evidence="18 19">WP023</strain>
    </source>
</reference>
<keyword evidence="6 16" id="KW-0548">Nucleotidyltransferase</keyword>
<keyword evidence="7 16" id="KW-0235">DNA replication</keyword>
<keyword evidence="11 16" id="KW-0239">DNA-directed DNA polymerase</keyword>
<dbReference type="Gene3D" id="3.30.70.270">
    <property type="match status" value="1"/>
</dbReference>
<dbReference type="InterPro" id="IPR022880">
    <property type="entry name" value="DNApol_IV"/>
</dbReference>
<dbReference type="EC" id="2.7.7.7" evidence="16"/>
<dbReference type="Pfam" id="PF00817">
    <property type="entry name" value="IMS"/>
    <property type="match status" value="1"/>
</dbReference>
<evidence type="ECO:0000256" key="10">
    <source>
        <dbReference type="ARBA" id="ARBA00022842"/>
    </source>
</evidence>
<sequence>MSTAPRVTAAKRDWGHDTSGCTILHIDMDAFYASLEVARNPRLLGKPVIIGTGSRSVVSAASYEARKYGVNSAMPTARARSLCPNGIFLPVDMPYYVSISSRIFKEVFSKITDRVERVSVDECYMDVNSALLRWHSPIVIGEWIRSEVARKFHITCSVGIASNKLIAKMASTNAKPNGMLAVPQNRNADFVSIMPLRAIPGIGPALAKKLAAWGINSIETLRNIDEKTLERIAGSKIVAQMLYNTSRGIDNRQVMPHVPEKSIGTEQTLNSDTTDIAAVKNLIRHCCNDVAQELRKRNMATKTVTLKLRFSDLHYVTRSKTLRNATDSSHELYKHVDSLLMDADPIVHNHKLGGNNICLLSPVRLAGVSASNLVKCSKTFIQPTINDILEESKRETVINNDTYKNSTSIRENAVKNTYARISHAEHVLDAVREKYGNNAAQLGI</sequence>
<accession>A0A3E2CFR6</accession>
<dbReference type="InterPro" id="IPR043502">
    <property type="entry name" value="DNA/RNA_pol_sf"/>
</dbReference>
<evidence type="ECO:0000256" key="1">
    <source>
        <dbReference type="ARBA" id="ARBA00004496"/>
    </source>
</evidence>
<dbReference type="GO" id="GO:0003684">
    <property type="term" value="F:damaged DNA binding"/>
    <property type="evidence" value="ECO:0007669"/>
    <property type="project" value="InterPro"/>
</dbReference>
<evidence type="ECO:0000256" key="15">
    <source>
        <dbReference type="ARBA" id="ARBA00049244"/>
    </source>
</evidence>
<dbReference type="GO" id="GO:0003887">
    <property type="term" value="F:DNA-directed DNA polymerase activity"/>
    <property type="evidence" value="ECO:0007669"/>
    <property type="project" value="UniProtKB-UniRule"/>
</dbReference>
<dbReference type="PROSITE" id="PS50173">
    <property type="entry name" value="UMUC"/>
    <property type="match status" value="1"/>
</dbReference>
<dbReference type="GO" id="GO:0042276">
    <property type="term" value="P:error-prone translesion synthesis"/>
    <property type="evidence" value="ECO:0007669"/>
    <property type="project" value="TreeGrafter"/>
</dbReference>
<dbReference type="Gene3D" id="1.10.150.20">
    <property type="entry name" value="5' to 3' exonuclease, C-terminal subdomain"/>
    <property type="match status" value="1"/>
</dbReference>
<evidence type="ECO:0000256" key="11">
    <source>
        <dbReference type="ARBA" id="ARBA00022932"/>
    </source>
</evidence>
<keyword evidence="13 16" id="KW-0234">DNA repair</keyword>
<evidence type="ECO:0000313" key="18">
    <source>
        <dbReference type="EMBL" id="RFT30633.1"/>
    </source>
</evidence>
<keyword evidence="4 16" id="KW-0963">Cytoplasm</keyword>
<evidence type="ECO:0000256" key="8">
    <source>
        <dbReference type="ARBA" id="ARBA00022723"/>
    </source>
</evidence>
<comment type="subunit">
    <text evidence="16">Monomer.</text>
</comment>
<dbReference type="Pfam" id="PF21999">
    <property type="entry name" value="IMS_HHH_1"/>
    <property type="match status" value="1"/>
</dbReference>
<evidence type="ECO:0000256" key="6">
    <source>
        <dbReference type="ARBA" id="ARBA00022695"/>
    </source>
</evidence>
<feature type="binding site" evidence="16">
    <location>
        <position position="27"/>
    </location>
    <ligand>
        <name>Mg(2+)</name>
        <dbReference type="ChEBI" id="CHEBI:18420"/>
    </ligand>
</feature>
<evidence type="ECO:0000256" key="16">
    <source>
        <dbReference type="HAMAP-Rule" id="MF_01113"/>
    </source>
</evidence>
<dbReference type="CDD" id="cd03586">
    <property type="entry name" value="PolY_Pol_IV_kappa"/>
    <property type="match status" value="1"/>
</dbReference>
<dbReference type="FunFam" id="3.30.1490.100:FF:000004">
    <property type="entry name" value="DNA polymerase IV"/>
    <property type="match status" value="1"/>
</dbReference>
<dbReference type="GO" id="GO:0006261">
    <property type="term" value="P:DNA-templated DNA replication"/>
    <property type="evidence" value="ECO:0007669"/>
    <property type="project" value="UniProtKB-UniRule"/>
</dbReference>
<dbReference type="HAMAP" id="MF_01113">
    <property type="entry name" value="DNApol_IV"/>
    <property type="match status" value="1"/>
</dbReference>
<organism evidence="18 19">
    <name type="scientific">Gardnerella vaginalis</name>
    <dbReference type="NCBI Taxonomy" id="2702"/>
    <lineage>
        <taxon>Bacteria</taxon>
        <taxon>Bacillati</taxon>
        <taxon>Actinomycetota</taxon>
        <taxon>Actinomycetes</taxon>
        <taxon>Bifidobacteriales</taxon>
        <taxon>Bifidobacteriaceae</taxon>
        <taxon>Gardnerella</taxon>
    </lineage>
</organism>
<evidence type="ECO:0000313" key="19">
    <source>
        <dbReference type="Proteomes" id="UP000258379"/>
    </source>
</evidence>
<dbReference type="PANTHER" id="PTHR11076:SF33">
    <property type="entry name" value="DNA POLYMERASE KAPPA"/>
    <property type="match status" value="1"/>
</dbReference>
<protein>
    <recommendedName>
        <fullName evidence="16">DNA polymerase IV</fullName>
        <shortName evidence="16">Pol IV</shortName>
        <ecNumber evidence="16">2.7.7.7</ecNumber>
    </recommendedName>
</protein>
<dbReference type="AlphaFoldDB" id="A0A3E2CFR6"/>
<dbReference type="GO" id="GO:0006281">
    <property type="term" value="P:DNA repair"/>
    <property type="evidence" value="ECO:0007669"/>
    <property type="project" value="UniProtKB-UniRule"/>
</dbReference>
<dbReference type="GO" id="GO:0009432">
    <property type="term" value="P:SOS response"/>
    <property type="evidence" value="ECO:0007669"/>
    <property type="project" value="TreeGrafter"/>
</dbReference>
<comment type="function">
    <text evidence="14 16">Poorly processive, error-prone DNA polymerase involved in untargeted mutagenesis. Copies undamaged DNA at stalled replication forks, which arise in vivo from mismatched or misaligned primer ends. These misaligned primers can be extended by PolIV. Exhibits no 3'-5' exonuclease (proofreading) activity. May be involved in translesional synthesis, in conjunction with the beta clamp from PolIII.</text>
</comment>
<dbReference type="InterPro" id="IPR050116">
    <property type="entry name" value="DNA_polymerase-Y"/>
</dbReference>
<dbReference type="NCBIfam" id="NF002677">
    <property type="entry name" value="PRK02406.1"/>
    <property type="match status" value="1"/>
</dbReference>
<dbReference type="InterPro" id="IPR053848">
    <property type="entry name" value="IMS_HHH_1"/>
</dbReference>
<dbReference type="SUPFAM" id="SSF56672">
    <property type="entry name" value="DNA/RNA polymerases"/>
    <property type="match status" value="1"/>
</dbReference>
<dbReference type="GO" id="GO:0005829">
    <property type="term" value="C:cytosol"/>
    <property type="evidence" value="ECO:0007669"/>
    <property type="project" value="TreeGrafter"/>
</dbReference>
<comment type="caution">
    <text evidence="18">The sequence shown here is derived from an EMBL/GenBank/DDBJ whole genome shotgun (WGS) entry which is preliminary data.</text>
</comment>
<name>A0A3E2CFR6_GARVA</name>
<dbReference type="Proteomes" id="UP000258379">
    <property type="component" value="Unassembled WGS sequence"/>
</dbReference>
<comment type="subcellular location">
    <subcellularLocation>
        <location evidence="1 16">Cytoplasm</location>
    </subcellularLocation>
</comment>
<evidence type="ECO:0000256" key="7">
    <source>
        <dbReference type="ARBA" id="ARBA00022705"/>
    </source>
</evidence>
<dbReference type="PANTHER" id="PTHR11076">
    <property type="entry name" value="DNA REPAIR POLYMERASE UMUC / TRANSFERASE FAMILY MEMBER"/>
    <property type="match status" value="1"/>
</dbReference>
<evidence type="ECO:0000256" key="5">
    <source>
        <dbReference type="ARBA" id="ARBA00022679"/>
    </source>
</evidence>
<dbReference type="EMBL" id="NNRU01000001">
    <property type="protein sequence ID" value="RFT30633.1"/>
    <property type="molecule type" value="Genomic_DNA"/>
</dbReference>
<evidence type="ECO:0000259" key="17">
    <source>
        <dbReference type="PROSITE" id="PS50173"/>
    </source>
</evidence>
<dbReference type="InterPro" id="IPR043128">
    <property type="entry name" value="Rev_trsase/Diguanyl_cyclase"/>
</dbReference>
<evidence type="ECO:0000256" key="3">
    <source>
        <dbReference type="ARBA" id="ARBA00022457"/>
    </source>
</evidence>
<dbReference type="InterPro" id="IPR036775">
    <property type="entry name" value="DNA_pol_Y-fam_lit_finger_sf"/>
</dbReference>
<feature type="domain" description="UmuC" evidence="17">
    <location>
        <begin position="23"/>
        <end position="203"/>
    </location>
</feature>
<keyword evidence="10 16" id="KW-0460">Magnesium</keyword>
<evidence type="ECO:0000256" key="14">
    <source>
        <dbReference type="ARBA" id="ARBA00025589"/>
    </source>
</evidence>
<keyword evidence="9 16" id="KW-0227">DNA damage</keyword>
<dbReference type="InterPro" id="IPR017961">
    <property type="entry name" value="DNA_pol_Y-fam_little_finger"/>
</dbReference>
<dbReference type="SUPFAM" id="SSF100879">
    <property type="entry name" value="Lesion bypass DNA polymerase (Y-family), little finger domain"/>
    <property type="match status" value="1"/>
</dbReference>
<keyword evidence="12 16" id="KW-0238">DNA-binding</keyword>
<gene>
    <name evidence="16" type="primary">dinB</name>
    <name evidence="18" type="ORF">CG405_01720</name>
</gene>
<dbReference type="Pfam" id="PF11799">
    <property type="entry name" value="IMS_C"/>
    <property type="match status" value="1"/>
</dbReference>
<evidence type="ECO:0000256" key="9">
    <source>
        <dbReference type="ARBA" id="ARBA00022763"/>
    </source>
</evidence>
<evidence type="ECO:0000256" key="13">
    <source>
        <dbReference type="ARBA" id="ARBA00023204"/>
    </source>
</evidence>